<reference evidence="1 3" key="1">
    <citation type="submission" date="2015-03" db="EMBL/GenBank/DDBJ databases">
        <authorList>
            <person name="Urmite Genomes"/>
        </authorList>
    </citation>
    <scope>NUCLEOTIDE SEQUENCE [LARGE SCALE GENOMIC DNA]</scope>
    <source>
        <strain evidence="1 3">CSUR P1491</strain>
    </source>
</reference>
<evidence type="ECO:0000313" key="2">
    <source>
        <dbReference type="EMBL" id="ULP40374.1"/>
    </source>
</evidence>
<evidence type="ECO:0000313" key="4">
    <source>
        <dbReference type="Proteomes" id="UP001055171"/>
    </source>
</evidence>
<dbReference type="Proteomes" id="UP001055171">
    <property type="component" value="Chromosome"/>
</dbReference>
<dbReference type="RefSeq" id="WP_090602897.1">
    <property type="nucleotide sequence ID" value="NZ_CP092423.2"/>
</dbReference>
<reference evidence="2" key="2">
    <citation type="submission" date="2022-08" db="EMBL/GenBank/DDBJ databases">
        <title>Complete genome sequence of 14 non-tuberculosis mycobacteria type-strains.</title>
        <authorList>
            <person name="Igarashi Y."/>
            <person name="Osugi A."/>
            <person name="Mitarai S."/>
        </authorList>
    </citation>
    <scope>NUCLEOTIDE SEQUENCE</scope>
    <source>
        <strain evidence="2">ATCC 51985</strain>
    </source>
</reference>
<dbReference type="Gene3D" id="2.30.110.10">
    <property type="entry name" value="Electron Transport, Fmn-binding Protein, Chain A"/>
    <property type="match status" value="1"/>
</dbReference>
<dbReference type="AlphaFoldDB" id="A0A0E3WCN2"/>
<organism evidence="1 3">
    <name type="scientific">Mycobacterium lentiflavum</name>
    <dbReference type="NCBI Taxonomy" id="141349"/>
    <lineage>
        <taxon>Bacteria</taxon>
        <taxon>Bacillati</taxon>
        <taxon>Actinomycetota</taxon>
        <taxon>Actinomycetes</taxon>
        <taxon>Mycobacteriales</taxon>
        <taxon>Mycobacteriaceae</taxon>
        <taxon>Mycobacterium</taxon>
        <taxon>Mycobacterium simiae complex</taxon>
    </lineage>
</organism>
<dbReference type="Proteomes" id="UP000199251">
    <property type="component" value="Unassembled WGS sequence"/>
</dbReference>
<name>A0A0E3WCN2_MYCLN</name>
<protein>
    <submittedName>
        <fullName evidence="1 2">Nitroreductase</fullName>
    </submittedName>
</protein>
<dbReference type="EMBL" id="CP092423">
    <property type="protein sequence ID" value="ULP40374.1"/>
    <property type="molecule type" value="Genomic_DNA"/>
</dbReference>
<sequence length="130" mass="14750">MVTILDHVRVFNKRLLNPLMLHLAGRKHWYASVIEHTGRSSGAHYATPVATERVSDGFIIPLPYGVDVDWLRNVLAAGHATIRADGQSYRVVEPEVISAASATPQLRPERRRTYDLFRIKNYLKVKSEQT</sequence>
<keyword evidence="4" id="KW-1185">Reference proteome</keyword>
<dbReference type="STRING" id="141349.BN1232_03231"/>
<proteinExistence type="predicted"/>
<gene>
    <name evidence="1" type="ORF">BN1232_03231</name>
    <name evidence="2" type="ORF">MJO58_15255</name>
</gene>
<dbReference type="EMBL" id="CTEE01000001">
    <property type="protein sequence ID" value="CQD15141.1"/>
    <property type="molecule type" value="Genomic_DNA"/>
</dbReference>
<accession>A0A0E3WCN2</accession>
<evidence type="ECO:0000313" key="3">
    <source>
        <dbReference type="Proteomes" id="UP000199251"/>
    </source>
</evidence>
<dbReference type="OrthoDB" id="3778270at2"/>
<evidence type="ECO:0000313" key="1">
    <source>
        <dbReference type="EMBL" id="CQD15141.1"/>
    </source>
</evidence>
<dbReference type="InterPro" id="IPR012349">
    <property type="entry name" value="Split_barrel_FMN-bd"/>
</dbReference>